<name>A0A7C4KZU4_9CHLR</name>
<evidence type="ECO:0000256" key="1">
    <source>
        <dbReference type="SAM" id="Coils"/>
    </source>
</evidence>
<feature type="region of interest" description="Disordered" evidence="2">
    <location>
        <begin position="130"/>
        <end position="149"/>
    </location>
</feature>
<gene>
    <name evidence="3" type="ORF">ENT17_07770</name>
</gene>
<proteinExistence type="predicted"/>
<dbReference type="AlphaFoldDB" id="A0A7C4KZU4"/>
<organism evidence="3">
    <name type="scientific">Bellilinea caldifistulae</name>
    <dbReference type="NCBI Taxonomy" id="360411"/>
    <lineage>
        <taxon>Bacteria</taxon>
        <taxon>Bacillati</taxon>
        <taxon>Chloroflexota</taxon>
        <taxon>Anaerolineae</taxon>
        <taxon>Anaerolineales</taxon>
        <taxon>Anaerolineaceae</taxon>
        <taxon>Bellilinea</taxon>
    </lineage>
</organism>
<keyword evidence="1" id="KW-0175">Coiled coil</keyword>
<dbReference type="EMBL" id="DSXR01000079">
    <property type="protein sequence ID" value="HGS87502.1"/>
    <property type="molecule type" value="Genomic_DNA"/>
</dbReference>
<reference evidence="3" key="1">
    <citation type="journal article" date="2020" name="mSystems">
        <title>Genome- and Community-Level Interaction Insights into Carbon Utilization and Element Cycling Functions of Hydrothermarchaeota in Hydrothermal Sediment.</title>
        <authorList>
            <person name="Zhou Z."/>
            <person name="Liu Y."/>
            <person name="Xu W."/>
            <person name="Pan J."/>
            <person name="Luo Z.H."/>
            <person name="Li M."/>
        </authorList>
    </citation>
    <scope>NUCLEOTIDE SEQUENCE [LARGE SCALE GENOMIC DNA]</scope>
    <source>
        <strain evidence="3">SpSt-556</strain>
    </source>
</reference>
<evidence type="ECO:0000256" key="2">
    <source>
        <dbReference type="SAM" id="MobiDB-lite"/>
    </source>
</evidence>
<evidence type="ECO:0000313" key="3">
    <source>
        <dbReference type="EMBL" id="HGS87502.1"/>
    </source>
</evidence>
<accession>A0A7C4KZU4</accession>
<sequence>MEAYRERALEDILNAERELRQNAERVAREYRALVLELAQRLAGEALEARRRDNPAIPQVWTAADWTAFWNGVSVGTGGGWTKPNGNGHEALERRIVQLEGELTALRERLERAQMEAAQERRAREELQQRLDEAKAKEKPKQKGEARRPAERILTPAELPELWRKLVEEMSGMVVPPAPERFKAQLKPKESGIRYRRKVLVLYAVARGGISSRMEIDRVVSVVEGLSERTNSVRRPVDDLVKSGLLVSDNIRMYRPFETGLAVYRLSEDGRALCALWGWTVVESEWERLLRLHQGAAQEAHSVMALAFALHARLRGWDAVILPEVEGAARPDLQVERDGERWYVEVERGDGSRRKWKNLAALNDGRVALCAANEEGREKLVRDCKAERLGGVATDLKSLSFIGDELRKMVDITPAEPLWLERW</sequence>
<feature type="coiled-coil region" evidence="1">
    <location>
        <begin position="5"/>
        <end position="40"/>
    </location>
</feature>
<protein>
    <submittedName>
        <fullName evidence="3">Uncharacterized protein</fullName>
    </submittedName>
</protein>
<comment type="caution">
    <text evidence="3">The sequence shown here is derived from an EMBL/GenBank/DDBJ whole genome shotgun (WGS) entry which is preliminary data.</text>
</comment>